<gene>
    <name evidence="2" type="ordered locus">TVNIR_1303</name>
</gene>
<evidence type="ECO:0000313" key="3">
    <source>
        <dbReference type="Proteomes" id="UP000010809"/>
    </source>
</evidence>
<feature type="compositionally biased region" description="Low complexity" evidence="1">
    <location>
        <begin position="120"/>
        <end position="141"/>
    </location>
</feature>
<dbReference type="RefSeq" id="WP_015258113.1">
    <property type="nucleotide sequence ID" value="NC_019902.2"/>
</dbReference>
<organism evidence="2 3">
    <name type="scientific">Thioalkalivibrio nitratireducens (strain DSM 14787 / UNIQEM 213 / ALEN2)</name>
    <dbReference type="NCBI Taxonomy" id="1255043"/>
    <lineage>
        <taxon>Bacteria</taxon>
        <taxon>Pseudomonadati</taxon>
        <taxon>Pseudomonadota</taxon>
        <taxon>Gammaproteobacteria</taxon>
        <taxon>Chromatiales</taxon>
        <taxon>Ectothiorhodospiraceae</taxon>
        <taxon>Thioalkalivibrio</taxon>
    </lineage>
</organism>
<name>L0DXA1_THIND</name>
<dbReference type="KEGG" id="tni:TVNIR_1303"/>
<accession>L0DXA1</accession>
<dbReference type="AlphaFoldDB" id="L0DXA1"/>
<reference evidence="2" key="1">
    <citation type="submission" date="2015-12" db="EMBL/GenBank/DDBJ databases">
        <authorList>
            <person name="Tikhonova T.V."/>
            <person name="Pavlov A.R."/>
            <person name="Beletsky A.V."/>
            <person name="Mardanov A.V."/>
            <person name="Sorokin D.Y."/>
            <person name="Ravin N.V."/>
            <person name="Popov V.O."/>
        </authorList>
    </citation>
    <scope>NUCLEOTIDE SEQUENCE</scope>
    <source>
        <strain evidence="2">DSM 14787</strain>
    </source>
</reference>
<dbReference type="PATRIC" id="fig|1255043.3.peg.1316"/>
<keyword evidence="3" id="KW-1185">Reference proteome</keyword>
<evidence type="ECO:0000256" key="1">
    <source>
        <dbReference type="SAM" id="MobiDB-lite"/>
    </source>
</evidence>
<feature type="region of interest" description="Disordered" evidence="1">
    <location>
        <begin position="120"/>
        <end position="157"/>
    </location>
</feature>
<dbReference type="HOGENOM" id="CLU_547391_0_0_6"/>
<dbReference type="EMBL" id="CP003989">
    <property type="protein sequence ID" value="AGA32976.1"/>
    <property type="molecule type" value="Genomic_DNA"/>
</dbReference>
<proteinExistence type="predicted"/>
<dbReference type="Proteomes" id="UP000010809">
    <property type="component" value="Chromosome"/>
</dbReference>
<protein>
    <submittedName>
        <fullName evidence="2">Uncharacterized protein</fullName>
    </submittedName>
</protein>
<sequence length="503" mass="54151">MKGLVKVILVLAGLAGALWWLAVLALHLTAGAQTRAALGLLNDAEGITAEAQEIRLYLDGAGLRKLRLIGDEGDRVDIEHARLRVSVWPLLWRGEIDVREISVGGLVVEPSHRSFAAVPDTAAAKTPPDATLPADAPPASDTDPRRQRRSDRAGLPFEGLLQTTQRDAIPVRVRQADLDGTLLLPDDQRMAMRIALRGFAPGREGRLEAVFDAVVSDPEIPLHATELRLDLDIQQAAAGGIEALEGRIYGVLETPDAPDPIRLDTSFSAQPSALGERYRIQARREGLDDPLLNLDTEWFDADRRIEGQLRVAFTEAAIAGIPRWPGMPPVPARGLLEFNISAPATPGAEPEGTFRLAGEADLPALLERTDAGLQGSLDAGTAVVDLEAHVADTEGTLTGTVELTGVVPEGHPGPPFSAHHDTRIRWQDDAATVRGPLRLTGPRSESRGTLTLQTAADAPYPGLQLELDRFDEEEWAPVLEILPDPKPRIRLTGAAPETPADPR</sequence>
<evidence type="ECO:0000313" key="2">
    <source>
        <dbReference type="EMBL" id="AGA32976.1"/>
    </source>
</evidence>
<dbReference type="OrthoDB" id="9817606at2"/>